<accession>A0AC61QQK6</accession>
<comment type="caution">
    <text evidence="1">The sequence shown here is derived from an EMBL/GenBank/DDBJ whole genome shotgun (WGS) entry which is preliminary data.</text>
</comment>
<keyword evidence="2" id="KW-1185">Reference proteome</keyword>
<sequence>MAVDIKFSQSYFWLNSWVLANIVQLGTQSFCDRFVDYHIDPCRRLYDQMVLAARCGVANIAEGTARHIMIHQVA</sequence>
<reference evidence="1" key="1">
    <citation type="submission" date="2019-04" db="EMBL/GenBank/DDBJ databases">
        <title>Microbes associate with the intestines of laboratory mice.</title>
        <authorList>
            <person name="Navarre W."/>
            <person name="Wong E."/>
            <person name="Huang K."/>
            <person name="Tropini C."/>
            <person name="Ng K."/>
            <person name="Yu B."/>
        </authorList>
    </citation>
    <scope>NUCLEOTIDE SEQUENCE</scope>
    <source>
        <strain evidence="1">NM73_A23</strain>
    </source>
</reference>
<proteinExistence type="predicted"/>
<protein>
    <submittedName>
        <fullName evidence="1">Uncharacterized protein</fullName>
    </submittedName>
</protein>
<evidence type="ECO:0000313" key="1">
    <source>
        <dbReference type="EMBL" id="TGX82240.1"/>
    </source>
</evidence>
<dbReference type="Proteomes" id="UP000308886">
    <property type="component" value="Unassembled WGS sequence"/>
</dbReference>
<gene>
    <name evidence="1" type="ORF">E5358_08025</name>
</gene>
<name>A0AC61QQK6_9BACT</name>
<evidence type="ECO:0000313" key="2">
    <source>
        <dbReference type="Proteomes" id="UP000308886"/>
    </source>
</evidence>
<dbReference type="EMBL" id="SRZC01000011">
    <property type="protein sequence ID" value="TGX82240.1"/>
    <property type="molecule type" value="Genomic_DNA"/>
</dbReference>
<organism evidence="1 2">
    <name type="scientific">Palleniella muris</name>
    <dbReference type="NCBI Taxonomy" id="3038145"/>
    <lineage>
        <taxon>Bacteria</taxon>
        <taxon>Pseudomonadati</taxon>
        <taxon>Bacteroidota</taxon>
        <taxon>Bacteroidia</taxon>
        <taxon>Bacteroidales</taxon>
        <taxon>Prevotellaceae</taxon>
        <taxon>Palleniella</taxon>
    </lineage>
</organism>